<dbReference type="Gene3D" id="1.20.1440.30">
    <property type="entry name" value="Biosynthetic Protein domain"/>
    <property type="match status" value="1"/>
</dbReference>
<dbReference type="Gene3D" id="3.30.1870.10">
    <property type="entry name" value="EreA-like, domain 2"/>
    <property type="match status" value="1"/>
</dbReference>
<reference evidence="1 2" key="1">
    <citation type="submission" date="2017-09" db="EMBL/GenBank/DDBJ databases">
        <authorList>
            <person name="Lee N."/>
            <person name="Cho B.-K."/>
        </authorList>
    </citation>
    <scope>NUCLEOTIDE SEQUENCE [LARGE SCALE GENOMIC DNA]</scope>
    <source>
        <strain evidence="1 2">ATCC 23948</strain>
    </source>
</reference>
<gene>
    <name evidence="1" type="ORF">CP981_35230</name>
</gene>
<dbReference type="EMBL" id="CP023691">
    <property type="protein sequence ID" value="QEV56158.1"/>
    <property type="molecule type" value="Genomic_DNA"/>
</dbReference>
<dbReference type="KEGG" id="spla:CP981_35230"/>
<sequence>MRVQGMDHDIAHASALPFSTDSLDGLAARIATGATIVGIGGSTRFSREISSLQDQLFRRLVTRHGFRLLALQEHAGAVDRLDRYVRTGEGSAESALDASWRPWRTAETAAALRWIRAFNRDHPDDPVQIVGTKPAQAQHEDYDAVLGHVRALAPDRLPELTAHLEPIRTAHDLDEHVQRAQGVHPGRPFAEHARDALALLKSLPTAKGSEAVLARMRLIVDFHDQSVAGRGSFGGEDDAAADMLAGHQRRTGLRMVFWDGIAHTSAAPFRLGTVSDGTLMPSVGSELRARYGAGYVAVAIGFHHGDLGVVTIPEPPADFLDAELGRADTPAHWLDLRGEHDANGEHGEDAHRHWAGPAKMRVISGVYDPAQDADAYLRVASLTAAFDVLAHVHEARAAHWLERVQR</sequence>
<dbReference type="PANTHER" id="PTHR31299:SF0">
    <property type="entry name" value="ESTERASE, PUTATIVE (AFU_ORTHOLOGUE AFUA_1G05850)-RELATED"/>
    <property type="match status" value="1"/>
</dbReference>
<dbReference type="CDD" id="cd14728">
    <property type="entry name" value="Ere-like"/>
    <property type="match status" value="1"/>
</dbReference>
<proteinExistence type="predicted"/>
<dbReference type="InterPro" id="IPR052036">
    <property type="entry name" value="Hydrolase/PRTase-associated"/>
</dbReference>
<dbReference type="Gene3D" id="3.40.1660.10">
    <property type="entry name" value="EreA-like (biosynthetic domain)"/>
    <property type="match status" value="1"/>
</dbReference>
<protein>
    <submittedName>
        <fullName evidence="1">Erythromycin esterase family protein</fullName>
    </submittedName>
</protein>
<evidence type="ECO:0000313" key="2">
    <source>
        <dbReference type="Proteomes" id="UP000325458"/>
    </source>
</evidence>
<accession>A0AAE6NP47</accession>
<dbReference type="AlphaFoldDB" id="A0AAE6NP47"/>
<dbReference type="InterPro" id="IPR007815">
    <property type="entry name" value="Emycin_Estase"/>
</dbReference>
<name>A0AAE6NP47_STRPT</name>
<dbReference type="PANTHER" id="PTHR31299">
    <property type="entry name" value="ESTERASE, PUTATIVE (AFU_ORTHOLOGUE AFUA_1G05850)-RELATED"/>
    <property type="match status" value="1"/>
</dbReference>
<dbReference type="Pfam" id="PF05139">
    <property type="entry name" value="Erythro_esteras"/>
    <property type="match status" value="1"/>
</dbReference>
<dbReference type="GO" id="GO:0046677">
    <property type="term" value="P:response to antibiotic"/>
    <property type="evidence" value="ECO:0007669"/>
    <property type="project" value="InterPro"/>
</dbReference>
<dbReference type="SUPFAM" id="SSF159501">
    <property type="entry name" value="EreA/ChaN-like"/>
    <property type="match status" value="1"/>
</dbReference>
<evidence type="ECO:0000313" key="1">
    <source>
        <dbReference type="EMBL" id="QEV56158.1"/>
    </source>
</evidence>
<dbReference type="Proteomes" id="UP000325458">
    <property type="component" value="Chromosome"/>
</dbReference>
<organism evidence="1 2">
    <name type="scientific">Streptomyces platensis</name>
    <dbReference type="NCBI Taxonomy" id="58346"/>
    <lineage>
        <taxon>Bacteria</taxon>
        <taxon>Bacillati</taxon>
        <taxon>Actinomycetota</taxon>
        <taxon>Actinomycetes</taxon>
        <taxon>Kitasatosporales</taxon>
        <taxon>Streptomycetaceae</taxon>
        <taxon>Streptomyces</taxon>
    </lineage>
</organism>